<feature type="region of interest" description="Disordered" evidence="7">
    <location>
        <begin position="964"/>
        <end position="984"/>
    </location>
</feature>
<evidence type="ECO:0000313" key="9">
    <source>
        <dbReference type="EMBL" id="MDT3727641.1"/>
    </source>
</evidence>
<dbReference type="InterPro" id="IPR011009">
    <property type="entry name" value="Kinase-like_dom_sf"/>
</dbReference>
<feature type="region of interest" description="Disordered" evidence="7">
    <location>
        <begin position="423"/>
        <end position="491"/>
    </location>
</feature>
<dbReference type="Proteomes" id="UP001181313">
    <property type="component" value="Unassembled WGS sequence"/>
</dbReference>
<evidence type="ECO:0000256" key="6">
    <source>
        <dbReference type="ARBA" id="ARBA00022840"/>
    </source>
</evidence>
<keyword evidence="3" id="KW-0808">Transferase</keyword>
<evidence type="ECO:0000256" key="7">
    <source>
        <dbReference type="SAM" id="MobiDB-lite"/>
    </source>
</evidence>
<evidence type="ECO:0000256" key="5">
    <source>
        <dbReference type="ARBA" id="ARBA00022777"/>
    </source>
</evidence>
<dbReference type="Gene3D" id="3.30.200.20">
    <property type="entry name" value="Phosphorylase Kinase, domain 1"/>
    <property type="match status" value="1"/>
</dbReference>
<dbReference type="CDD" id="cd04791">
    <property type="entry name" value="LanC_SerThrkinase"/>
    <property type="match status" value="1"/>
</dbReference>
<proteinExistence type="predicted"/>
<organism evidence="9 10">
    <name type="scientific">Streptomyces althioticus subsp. attaecolombicae</name>
    <dbReference type="NCBI Taxonomy" id="3075534"/>
    <lineage>
        <taxon>Bacteria</taxon>
        <taxon>Bacillati</taxon>
        <taxon>Actinomycetota</taxon>
        <taxon>Actinomycetes</taxon>
        <taxon>Kitasatosporales</taxon>
        <taxon>Streptomycetaceae</taxon>
        <taxon>Streptomyces</taxon>
        <taxon>Streptomyces althioticus group</taxon>
    </lineage>
</organism>
<dbReference type="SUPFAM" id="SSF56112">
    <property type="entry name" value="Protein kinase-like (PK-like)"/>
    <property type="match status" value="1"/>
</dbReference>
<dbReference type="Gene3D" id="1.10.510.10">
    <property type="entry name" value="Transferase(Phosphotransferase) domain 1"/>
    <property type="match status" value="1"/>
</dbReference>
<dbReference type="Gene3D" id="1.50.10.20">
    <property type="match status" value="1"/>
</dbReference>
<dbReference type="EC" id="2.7.11.1" evidence="1"/>
<evidence type="ECO:0000256" key="1">
    <source>
        <dbReference type="ARBA" id="ARBA00012513"/>
    </source>
</evidence>
<evidence type="ECO:0000256" key="3">
    <source>
        <dbReference type="ARBA" id="ARBA00022679"/>
    </source>
</evidence>
<dbReference type="EMBL" id="JAVSGH010000033">
    <property type="protein sequence ID" value="MDT3727641.1"/>
    <property type="molecule type" value="Genomic_DNA"/>
</dbReference>
<dbReference type="Pfam" id="PF05147">
    <property type="entry name" value="LANC_like"/>
    <property type="match status" value="1"/>
</dbReference>
<keyword evidence="6" id="KW-0067">ATP-binding</keyword>
<evidence type="ECO:0000256" key="4">
    <source>
        <dbReference type="ARBA" id="ARBA00022741"/>
    </source>
</evidence>
<keyword evidence="10" id="KW-1185">Reference proteome</keyword>
<dbReference type="Pfam" id="PF25816">
    <property type="entry name" value="RamC_N"/>
    <property type="match status" value="1"/>
</dbReference>
<dbReference type="InterPro" id="IPR058053">
    <property type="entry name" value="RamC_C"/>
</dbReference>
<name>A0ABU3I3W4_9ACTN</name>
<dbReference type="PANTHER" id="PTHR43289:SF6">
    <property type="entry name" value="SERINE_THREONINE-PROTEIN KINASE NEKL-3"/>
    <property type="match status" value="1"/>
</dbReference>
<dbReference type="InterPro" id="IPR057929">
    <property type="entry name" value="RamC_N"/>
</dbReference>
<dbReference type="PANTHER" id="PTHR43289">
    <property type="entry name" value="MITOGEN-ACTIVATED PROTEIN KINASE KINASE KINASE 20-RELATED"/>
    <property type="match status" value="1"/>
</dbReference>
<dbReference type="SMART" id="SM01260">
    <property type="entry name" value="LANC_like"/>
    <property type="match status" value="1"/>
</dbReference>
<keyword evidence="2" id="KW-0723">Serine/threonine-protein kinase</keyword>
<sequence length="984" mass="106246">MLPFPLKEIVRSVLAGLGQDAWSLTETGGWCYVEAPDGPQRVQGWKLHVSATALSAPHVLHRAAEVLVAAGCTFKFARSVEVIEEMTSSRYDRAQCGKVITAYPRDDERFRSLAAALDTATAGLPGPAILSDRPYRKGGLVHYRYGAFRGRNTLTSEGSYETRLEAPDGSLVTDHRKPWFSPPPWAELPFEGEPGRTAKPAVPEAVLLDGRFEVRGAIRHSARGGVYRALDRKTGEDVVVKQARAHVGGGLTGEDARSLLRREGRMLTLLDGICPELVHEFEQDGHAFLVERLVPGTPLTQWVQERITEAGDDTGVDPAEAVAMSRALVRLLEDVHDRGLVYQDFTPGNVMVTDEGRPVLIDPEWAVAPGTWMPRAMTPGFTAPERVLAPSYGPAHGPEADLYALGAVLCYLVTGLAPSFAQDEPREAAQDEPQDEPREAAQDEPQDEPREAAQDEPQDEPREAAQDEPQDESREAAQGEPRDAPRPRTHPERIRELLAAVGGQRPAARLLAPAVAGLTHEDPERRWSARRVREFLSATAIPDTAGEHADAAGNTTRLPAGPDRDTWRRMTDDGLTRLLRDMADPATEPRRLWSADAFGEQTDACALQHGAAGPLAVLVRADRLLGRDDLRAGIERAAGWIDARRTSVPRLLPGLQFGRSGTAWALHDAAVRLDDAQLAGRAAELALSVPVRWPNPDVCHGAAGAGLAQLHFWHATGRAEFLERAEDCADGLASAAQRTAGTVFWPVPEDFDSALAGIRHLGFAHGVAGIGTFLLYAGLATDRGDLLDLAVEAGDTLVAEAERGPWGARWRSDLTDPPGTGLQYHWCSGSSGVGTFLLRLWRATGAEPYLRLSREAAAAVHRVRWFSPSAACHGIAGNGDFLLDLAACAPDGPYRDWAEDLAAVLYARHAVRDGLLLVPDGSGQSFHADYQTGLSGPLDFLLRLGHGGPRSWLPDAAVATRLQEAAGADGPAAPTTPPHRRRSA</sequence>
<dbReference type="InterPro" id="IPR000719">
    <property type="entry name" value="Prot_kinase_dom"/>
</dbReference>
<dbReference type="InterPro" id="IPR007822">
    <property type="entry name" value="LANC-like"/>
</dbReference>
<evidence type="ECO:0000256" key="2">
    <source>
        <dbReference type="ARBA" id="ARBA00022527"/>
    </source>
</evidence>
<gene>
    <name evidence="9" type="ORF">ROS62_23265</name>
</gene>
<keyword evidence="4" id="KW-0547">Nucleotide-binding</keyword>
<evidence type="ECO:0000259" key="8">
    <source>
        <dbReference type="PROSITE" id="PS50011"/>
    </source>
</evidence>
<dbReference type="SUPFAM" id="SSF158745">
    <property type="entry name" value="LanC-like"/>
    <property type="match status" value="1"/>
</dbReference>
<feature type="domain" description="Protein kinase" evidence="8">
    <location>
        <begin position="212"/>
        <end position="536"/>
    </location>
</feature>
<comment type="caution">
    <text evidence="9">The sequence shown here is derived from an EMBL/GenBank/DDBJ whole genome shotgun (WGS) entry which is preliminary data.</text>
</comment>
<dbReference type="PRINTS" id="PR01950">
    <property type="entry name" value="LANCSUPER"/>
</dbReference>
<dbReference type="PROSITE" id="PS50011">
    <property type="entry name" value="PROTEIN_KINASE_DOM"/>
    <property type="match status" value="1"/>
</dbReference>
<evidence type="ECO:0000313" key="10">
    <source>
        <dbReference type="Proteomes" id="UP001181313"/>
    </source>
</evidence>
<dbReference type="SMART" id="SM00220">
    <property type="entry name" value="S_TKc"/>
    <property type="match status" value="1"/>
</dbReference>
<dbReference type="Pfam" id="PF00069">
    <property type="entry name" value="Pkinase"/>
    <property type="match status" value="1"/>
</dbReference>
<dbReference type="RefSeq" id="WP_093554381.1">
    <property type="nucleotide sequence ID" value="NZ_JAVSGH010000033.1"/>
</dbReference>
<feature type="region of interest" description="Disordered" evidence="7">
    <location>
        <begin position="546"/>
        <end position="568"/>
    </location>
</feature>
<accession>A0ABU3I3W4</accession>
<reference evidence="9" key="1">
    <citation type="submission" date="2024-05" db="EMBL/GenBank/DDBJ databases">
        <title>30 novel species of actinomycetes from the DSMZ collection.</title>
        <authorList>
            <person name="Nouioui I."/>
        </authorList>
    </citation>
    <scope>NUCLEOTIDE SEQUENCE</scope>
    <source>
        <strain evidence="9">DSM 41972</strain>
    </source>
</reference>
<protein>
    <recommendedName>
        <fullName evidence="1">non-specific serine/threonine protein kinase</fullName>
        <ecNumber evidence="1">2.7.11.1</ecNumber>
    </recommendedName>
</protein>
<keyword evidence="5" id="KW-0418">Kinase</keyword>